<name>A0ABT2SM92_9FIRM</name>
<reference evidence="1 2" key="1">
    <citation type="journal article" date="2021" name="ISME Commun">
        <title>Automated analysis of genomic sequences facilitates high-throughput and comprehensive description of bacteria.</title>
        <authorList>
            <person name="Hitch T.C.A."/>
        </authorList>
    </citation>
    <scope>NUCLEOTIDE SEQUENCE [LARGE SCALE GENOMIC DNA]</scope>
    <source>
        <strain evidence="1 2">Sanger_29</strain>
    </source>
</reference>
<proteinExistence type="predicted"/>
<evidence type="ECO:0000313" key="2">
    <source>
        <dbReference type="Proteomes" id="UP001652338"/>
    </source>
</evidence>
<dbReference type="Proteomes" id="UP001652338">
    <property type="component" value="Unassembled WGS sequence"/>
</dbReference>
<protein>
    <submittedName>
        <fullName evidence="1">Uncharacterized protein</fullName>
    </submittedName>
</protein>
<accession>A0ABT2SM92</accession>
<evidence type="ECO:0000313" key="1">
    <source>
        <dbReference type="EMBL" id="MCU6725405.1"/>
    </source>
</evidence>
<gene>
    <name evidence="1" type="ORF">OCV47_08595</name>
</gene>
<dbReference type="EMBL" id="JAOQKE010000009">
    <property type="protein sequence ID" value="MCU6725405.1"/>
    <property type="molecule type" value="Genomic_DNA"/>
</dbReference>
<sequence>MMKTVILDRDQKPTQEQIRSIHAAAKRKIVFDEDSPEMTPKMEEAFRMAARKRNINRKMDVS</sequence>
<dbReference type="RefSeq" id="WP_262654700.1">
    <property type="nucleotide sequence ID" value="NZ_JAOQKE010000009.1"/>
</dbReference>
<keyword evidence="2" id="KW-1185">Reference proteome</keyword>
<organism evidence="1 2">
    <name type="scientific">Muricoprocola aceti</name>
    <dbReference type="NCBI Taxonomy" id="2981772"/>
    <lineage>
        <taxon>Bacteria</taxon>
        <taxon>Bacillati</taxon>
        <taxon>Bacillota</taxon>
        <taxon>Clostridia</taxon>
        <taxon>Lachnospirales</taxon>
        <taxon>Lachnospiraceae</taxon>
        <taxon>Muricoprocola</taxon>
    </lineage>
</organism>
<comment type="caution">
    <text evidence="1">The sequence shown here is derived from an EMBL/GenBank/DDBJ whole genome shotgun (WGS) entry which is preliminary data.</text>
</comment>